<evidence type="ECO:0008006" key="4">
    <source>
        <dbReference type="Google" id="ProtNLM"/>
    </source>
</evidence>
<dbReference type="STRING" id="94130.A0A2Z6R4A0"/>
<evidence type="ECO:0000313" key="2">
    <source>
        <dbReference type="EMBL" id="GES87340.1"/>
    </source>
</evidence>
<reference evidence="2" key="2">
    <citation type="submission" date="2019-10" db="EMBL/GenBank/DDBJ databases">
        <title>Conservation and host-specific expression of non-tandemly repeated heterogenous ribosome RNA gene in arbuscular mycorrhizal fungi.</title>
        <authorList>
            <person name="Maeda T."/>
            <person name="Kobayashi Y."/>
            <person name="Nakagawa T."/>
            <person name="Ezawa T."/>
            <person name="Yamaguchi K."/>
            <person name="Bino T."/>
            <person name="Nishimoto Y."/>
            <person name="Shigenobu S."/>
            <person name="Kawaguchi M."/>
        </authorList>
    </citation>
    <scope>NUCLEOTIDE SEQUENCE</scope>
    <source>
        <strain evidence="2">HR1</strain>
    </source>
</reference>
<protein>
    <recommendedName>
        <fullName evidence="4">DDE Tnp4 domain-containing protein</fullName>
    </recommendedName>
</protein>
<accession>A0A2Z6R4A0</accession>
<dbReference type="EMBL" id="BLAL01000165">
    <property type="protein sequence ID" value="GES87340.1"/>
    <property type="molecule type" value="Genomic_DNA"/>
</dbReference>
<reference evidence="1 3" key="1">
    <citation type="submission" date="2017-11" db="EMBL/GenBank/DDBJ databases">
        <title>The genome of Rhizophagus clarus HR1 reveals common genetic basis of auxotrophy among arbuscular mycorrhizal fungi.</title>
        <authorList>
            <person name="Kobayashi Y."/>
        </authorList>
    </citation>
    <scope>NUCLEOTIDE SEQUENCE [LARGE SCALE GENOMIC DNA]</scope>
    <source>
        <strain evidence="1 3">HR1</strain>
    </source>
</reference>
<evidence type="ECO:0000313" key="1">
    <source>
        <dbReference type="EMBL" id="GBB92534.1"/>
    </source>
</evidence>
<sequence>MAKWPNSQRANTGLKARFKALKELSVKDVKTAIKLADCGILLHNFLEICEETWEITDQNDDDDDDNDQYDWEDESDEILKLEGQLRRERMLNQFVA</sequence>
<dbReference type="EMBL" id="BEXD01001136">
    <property type="protein sequence ID" value="GBB92534.1"/>
    <property type="molecule type" value="Genomic_DNA"/>
</dbReference>
<organism evidence="1 3">
    <name type="scientific">Rhizophagus clarus</name>
    <dbReference type="NCBI Taxonomy" id="94130"/>
    <lineage>
        <taxon>Eukaryota</taxon>
        <taxon>Fungi</taxon>
        <taxon>Fungi incertae sedis</taxon>
        <taxon>Mucoromycota</taxon>
        <taxon>Glomeromycotina</taxon>
        <taxon>Glomeromycetes</taxon>
        <taxon>Glomerales</taxon>
        <taxon>Glomeraceae</taxon>
        <taxon>Rhizophagus</taxon>
    </lineage>
</organism>
<evidence type="ECO:0000313" key="3">
    <source>
        <dbReference type="Proteomes" id="UP000247702"/>
    </source>
</evidence>
<keyword evidence="3" id="KW-1185">Reference proteome</keyword>
<comment type="caution">
    <text evidence="1">The sequence shown here is derived from an EMBL/GenBank/DDBJ whole genome shotgun (WGS) entry which is preliminary data.</text>
</comment>
<dbReference type="Proteomes" id="UP000615446">
    <property type="component" value="Unassembled WGS sequence"/>
</dbReference>
<dbReference type="Proteomes" id="UP000247702">
    <property type="component" value="Unassembled WGS sequence"/>
</dbReference>
<name>A0A2Z6R4A0_9GLOM</name>
<dbReference type="AlphaFoldDB" id="A0A2Z6R4A0"/>
<gene>
    <name evidence="2" type="ORF">RCL2_001433700</name>
    <name evidence="1" type="ORF">RclHR1_02020016</name>
</gene>
<proteinExistence type="predicted"/>